<sequence length="95" mass="10195">MIVVFVNNCVADSSFSIQWNGGQSNRTAVIQYGQSVSIDTSTVNIPNGTSCWARAYVQTGPNHDSSDNFTFPTNEVTYTLTGGVDDPEFSCSGCN</sequence>
<evidence type="ECO:0000313" key="1">
    <source>
        <dbReference type="EMBL" id="UOQ73037.1"/>
    </source>
</evidence>
<evidence type="ECO:0000313" key="2">
    <source>
        <dbReference type="Proteomes" id="UP000831796"/>
    </source>
</evidence>
<dbReference type="EMBL" id="CP095046">
    <property type="protein sequence ID" value="UOQ73037.1"/>
    <property type="molecule type" value="Genomic_DNA"/>
</dbReference>
<organism evidence="1 2">
    <name type="scientific">Hymenobacter cellulosilyticus</name>
    <dbReference type="NCBI Taxonomy" id="2932248"/>
    <lineage>
        <taxon>Bacteria</taxon>
        <taxon>Pseudomonadati</taxon>
        <taxon>Bacteroidota</taxon>
        <taxon>Cytophagia</taxon>
        <taxon>Cytophagales</taxon>
        <taxon>Hymenobacteraceae</taxon>
        <taxon>Hymenobacter</taxon>
    </lineage>
</organism>
<name>A0A8T9Q659_9BACT</name>
<dbReference type="KEGG" id="hcu:MUN79_03410"/>
<gene>
    <name evidence="1" type="ORF">MUN79_03410</name>
</gene>
<accession>A0A8T9Q659</accession>
<keyword evidence="2" id="KW-1185">Reference proteome</keyword>
<dbReference type="Proteomes" id="UP000831796">
    <property type="component" value="Chromosome"/>
</dbReference>
<proteinExistence type="predicted"/>
<dbReference type="AlphaFoldDB" id="A0A8T9Q659"/>
<reference evidence="1" key="1">
    <citation type="submission" date="2022-04" db="EMBL/GenBank/DDBJ databases">
        <title>Hymenobacter sp. isolated from the air.</title>
        <authorList>
            <person name="Won M."/>
            <person name="Lee C.-M."/>
            <person name="Woen H.-Y."/>
            <person name="Kwon S.-W."/>
        </authorList>
    </citation>
    <scope>NUCLEOTIDE SEQUENCE</scope>
    <source>
        <strain evidence="1">5116S-3</strain>
    </source>
</reference>
<dbReference type="RefSeq" id="WP_244676392.1">
    <property type="nucleotide sequence ID" value="NZ_CP095046.1"/>
</dbReference>
<protein>
    <submittedName>
        <fullName evidence="1">Uncharacterized protein</fullName>
    </submittedName>
</protein>